<reference evidence="3" key="1">
    <citation type="journal article" date="2019" name="Plant Biotechnol. J.">
        <title>Genome sequencing of the Australian wild diploid species Gossypium australe highlights disease resistance and delayed gland morphogenesis.</title>
        <authorList>
            <person name="Cai Y."/>
            <person name="Cai X."/>
            <person name="Wang Q."/>
            <person name="Wang P."/>
            <person name="Zhang Y."/>
            <person name="Cai C."/>
            <person name="Xu Y."/>
            <person name="Wang K."/>
            <person name="Zhou Z."/>
            <person name="Wang C."/>
            <person name="Geng S."/>
            <person name="Li B."/>
            <person name="Dong Q."/>
            <person name="Hou Y."/>
            <person name="Wang H."/>
            <person name="Ai P."/>
            <person name="Liu Z."/>
            <person name="Yi F."/>
            <person name="Sun M."/>
            <person name="An G."/>
            <person name="Cheng J."/>
            <person name="Zhang Y."/>
            <person name="Shi Q."/>
            <person name="Xie Y."/>
            <person name="Shi X."/>
            <person name="Chang Y."/>
            <person name="Huang F."/>
            <person name="Chen Y."/>
            <person name="Hong S."/>
            <person name="Mi L."/>
            <person name="Sun Q."/>
            <person name="Zhang L."/>
            <person name="Zhou B."/>
            <person name="Peng R."/>
            <person name="Zhang X."/>
            <person name="Liu F."/>
        </authorList>
    </citation>
    <scope>NUCLEOTIDE SEQUENCE [LARGE SCALE GENOMIC DNA]</scope>
    <source>
        <strain evidence="3">cv. PA1801</strain>
    </source>
</reference>
<sequence length="209" mass="23192">MQSQSPNSSFPNRNIESQNPVALPPDSSRLDNGLSALDHSNDTPSHTPVLSITVADPPQQLGNTSGNTPFPTPEFSTTVADPPQQPGNTHHMVTQSRADIFKPKALAVAVANHKPRTIDEAFAHEEWKVATQAEYDALVCNRTWELVPFPPRRKAIGTIVRQKGRLVAKRCSLWQLRQVDINNAFLNGKVTEEVYMQQPPGYVQHDANW</sequence>
<keyword evidence="2" id="KW-0675">Receptor</keyword>
<keyword evidence="2" id="KW-0418">Kinase</keyword>
<evidence type="ECO:0000313" key="2">
    <source>
        <dbReference type="EMBL" id="KAA3471341.1"/>
    </source>
</evidence>
<dbReference type="GO" id="GO:0016301">
    <property type="term" value="F:kinase activity"/>
    <property type="evidence" value="ECO:0007669"/>
    <property type="project" value="UniProtKB-KW"/>
</dbReference>
<evidence type="ECO:0000313" key="3">
    <source>
        <dbReference type="Proteomes" id="UP000325315"/>
    </source>
</evidence>
<name>A0A5B6VQE2_9ROSI</name>
<dbReference type="EMBL" id="SMMG02000006">
    <property type="protein sequence ID" value="KAA3471341.1"/>
    <property type="molecule type" value="Genomic_DNA"/>
</dbReference>
<organism evidence="2 3">
    <name type="scientific">Gossypium australe</name>
    <dbReference type="NCBI Taxonomy" id="47621"/>
    <lineage>
        <taxon>Eukaryota</taxon>
        <taxon>Viridiplantae</taxon>
        <taxon>Streptophyta</taxon>
        <taxon>Embryophyta</taxon>
        <taxon>Tracheophyta</taxon>
        <taxon>Spermatophyta</taxon>
        <taxon>Magnoliopsida</taxon>
        <taxon>eudicotyledons</taxon>
        <taxon>Gunneridae</taxon>
        <taxon>Pentapetalae</taxon>
        <taxon>rosids</taxon>
        <taxon>malvids</taxon>
        <taxon>Malvales</taxon>
        <taxon>Malvaceae</taxon>
        <taxon>Malvoideae</taxon>
        <taxon>Gossypium</taxon>
    </lineage>
</organism>
<feature type="compositionally biased region" description="Polar residues" evidence="1">
    <location>
        <begin position="1"/>
        <end position="20"/>
    </location>
</feature>
<gene>
    <name evidence="2" type="ORF">EPI10_016971</name>
</gene>
<accession>A0A5B6VQE2</accession>
<feature type="region of interest" description="Disordered" evidence="1">
    <location>
        <begin position="1"/>
        <end position="91"/>
    </location>
</feature>
<proteinExistence type="predicted"/>
<protein>
    <submittedName>
        <fullName evidence="2">Putative LRR receptor-like serine/threonine-protein kinase</fullName>
    </submittedName>
</protein>
<keyword evidence="2" id="KW-0808">Transferase</keyword>
<dbReference type="OrthoDB" id="1740642at2759"/>
<dbReference type="Proteomes" id="UP000325315">
    <property type="component" value="Unassembled WGS sequence"/>
</dbReference>
<evidence type="ECO:0000256" key="1">
    <source>
        <dbReference type="SAM" id="MobiDB-lite"/>
    </source>
</evidence>
<feature type="compositionally biased region" description="Polar residues" evidence="1">
    <location>
        <begin position="60"/>
        <end position="79"/>
    </location>
</feature>
<dbReference type="AlphaFoldDB" id="A0A5B6VQE2"/>
<keyword evidence="3" id="KW-1185">Reference proteome</keyword>
<comment type="caution">
    <text evidence="2">The sequence shown here is derived from an EMBL/GenBank/DDBJ whole genome shotgun (WGS) entry which is preliminary data.</text>
</comment>